<dbReference type="Proteomes" id="UP000789920">
    <property type="component" value="Unassembled WGS sequence"/>
</dbReference>
<sequence>MNKDVEDDKQSCVIVKCEMCEDKKKNVSNETKEIVSIGNNKSPQTSNEENEDSPLSSNKLARKIECTSEMSNDEIIKKLSDG</sequence>
<reference evidence="1" key="1">
    <citation type="submission" date="2021-06" db="EMBL/GenBank/DDBJ databases">
        <authorList>
            <person name="Kallberg Y."/>
            <person name="Tangrot J."/>
            <person name="Rosling A."/>
        </authorList>
    </citation>
    <scope>NUCLEOTIDE SEQUENCE</scope>
    <source>
        <strain evidence="1">MA461A</strain>
    </source>
</reference>
<organism evidence="1 2">
    <name type="scientific">Racocetra persica</name>
    <dbReference type="NCBI Taxonomy" id="160502"/>
    <lineage>
        <taxon>Eukaryota</taxon>
        <taxon>Fungi</taxon>
        <taxon>Fungi incertae sedis</taxon>
        <taxon>Mucoromycota</taxon>
        <taxon>Glomeromycotina</taxon>
        <taxon>Glomeromycetes</taxon>
        <taxon>Diversisporales</taxon>
        <taxon>Gigasporaceae</taxon>
        <taxon>Racocetra</taxon>
    </lineage>
</organism>
<evidence type="ECO:0000313" key="2">
    <source>
        <dbReference type="Proteomes" id="UP000789920"/>
    </source>
</evidence>
<name>A0ACA9NT19_9GLOM</name>
<proteinExistence type="predicted"/>
<accession>A0ACA9NT19</accession>
<keyword evidence="2" id="KW-1185">Reference proteome</keyword>
<dbReference type="EMBL" id="CAJVQC010016168">
    <property type="protein sequence ID" value="CAG8673998.1"/>
    <property type="molecule type" value="Genomic_DNA"/>
</dbReference>
<evidence type="ECO:0000313" key="1">
    <source>
        <dbReference type="EMBL" id="CAG8673998.1"/>
    </source>
</evidence>
<protein>
    <submittedName>
        <fullName evidence="1">13150_t:CDS:1</fullName>
    </submittedName>
</protein>
<gene>
    <name evidence="1" type="ORF">RPERSI_LOCUS8807</name>
</gene>
<comment type="caution">
    <text evidence="1">The sequence shown here is derived from an EMBL/GenBank/DDBJ whole genome shotgun (WGS) entry which is preliminary data.</text>
</comment>